<dbReference type="AlphaFoldDB" id="A0A5B9EBR7"/>
<dbReference type="GO" id="GO:0005886">
    <property type="term" value="C:plasma membrane"/>
    <property type="evidence" value="ECO:0007669"/>
    <property type="project" value="TreeGrafter"/>
</dbReference>
<dbReference type="GO" id="GO:0006465">
    <property type="term" value="P:signal peptide processing"/>
    <property type="evidence" value="ECO:0007669"/>
    <property type="project" value="TreeGrafter"/>
</dbReference>
<proteinExistence type="inferred from homology"/>
<keyword evidence="5" id="KW-1185">Reference proteome</keyword>
<feature type="transmembrane region" description="Helical" evidence="2">
    <location>
        <begin position="56"/>
        <end position="74"/>
    </location>
</feature>
<dbReference type="PANTHER" id="PTHR30487:SF0">
    <property type="entry name" value="PREPILIN LEADER PEPTIDASE_N-METHYLTRANSFERASE-RELATED"/>
    <property type="match status" value="1"/>
</dbReference>
<dbReference type="OrthoDB" id="5508079at2"/>
<dbReference type="InterPro" id="IPR050882">
    <property type="entry name" value="Prepilin_peptidase/N-MTase"/>
</dbReference>
<evidence type="ECO:0000256" key="1">
    <source>
        <dbReference type="ARBA" id="ARBA00005801"/>
    </source>
</evidence>
<gene>
    <name evidence="4" type="ORF">FTW19_07770</name>
</gene>
<organism evidence="4 5">
    <name type="scientific">Terriglobus albidus</name>
    <dbReference type="NCBI Taxonomy" id="1592106"/>
    <lineage>
        <taxon>Bacteria</taxon>
        <taxon>Pseudomonadati</taxon>
        <taxon>Acidobacteriota</taxon>
        <taxon>Terriglobia</taxon>
        <taxon>Terriglobales</taxon>
        <taxon>Acidobacteriaceae</taxon>
        <taxon>Terriglobus</taxon>
    </lineage>
</organism>
<dbReference type="InterPro" id="IPR000045">
    <property type="entry name" value="Prepilin_IV_endopep_pep"/>
</dbReference>
<dbReference type="GO" id="GO:0004190">
    <property type="term" value="F:aspartic-type endopeptidase activity"/>
    <property type="evidence" value="ECO:0007669"/>
    <property type="project" value="InterPro"/>
</dbReference>
<dbReference type="Proteomes" id="UP000321820">
    <property type="component" value="Chromosome"/>
</dbReference>
<evidence type="ECO:0000256" key="2">
    <source>
        <dbReference type="SAM" id="Phobius"/>
    </source>
</evidence>
<feature type="transmembrane region" description="Helical" evidence="2">
    <location>
        <begin position="94"/>
        <end position="120"/>
    </location>
</feature>
<keyword evidence="2" id="KW-0472">Membrane</keyword>
<keyword evidence="2" id="KW-0812">Transmembrane</keyword>
<accession>A0A5B9EBR7</accession>
<evidence type="ECO:0000313" key="4">
    <source>
        <dbReference type="EMBL" id="QEE27901.1"/>
    </source>
</evidence>
<dbReference type="KEGG" id="talb:FTW19_07770"/>
<dbReference type="EMBL" id="CP042806">
    <property type="protein sequence ID" value="QEE27901.1"/>
    <property type="molecule type" value="Genomic_DNA"/>
</dbReference>
<dbReference type="RefSeq" id="WP_147647091.1">
    <property type="nucleotide sequence ID" value="NZ_CP042806.1"/>
</dbReference>
<keyword evidence="2" id="KW-1133">Transmembrane helix</keyword>
<feature type="domain" description="Prepilin type IV endopeptidase peptidase" evidence="3">
    <location>
        <begin position="10"/>
        <end position="110"/>
    </location>
</feature>
<dbReference type="PANTHER" id="PTHR30487">
    <property type="entry name" value="TYPE 4 PREPILIN-LIKE PROTEINS LEADER PEPTIDE-PROCESSING ENZYME"/>
    <property type="match status" value="1"/>
</dbReference>
<name>A0A5B9EBR7_9BACT</name>
<dbReference type="Pfam" id="PF01478">
    <property type="entry name" value="Peptidase_A24"/>
    <property type="match status" value="1"/>
</dbReference>
<protein>
    <submittedName>
        <fullName evidence="4">Prepilin peptidase</fullName>
    </submittedName>
</protein>
<comment type="similarity">
    <text evidence="1">Belongs to the peptidase A24 family.</text>
</comment>
<reference evidence="4 5" key="1">
    <citation type="submission" date="2019-08" db="EMBL/GenBank/DDBJ databases">
        <title>Complete genome sequence of Terriglobus albidus strain ORNL.</title>
        <authorList>
            <person name="Podar M."/>
        </authorList>
    </citation>
    <scope>NUCLEOTIDE SEQUENCE [LARGE SCALE GENOMIC DNA]</scope>
    <source>
        <strain evidence="4 5">ORNL</strain>
    </source>
</reference>
<feature type="transmembrane region" description="Helical" evidence="2">
    <location>
        <begin position="26"/>
        <end position="44"/>
    </location>
</feature>
<sequence length="171" mass="17822">MHSAAWWPTLIVVAVATVTDLRSRRIPNWLVFPFLITGFVVSGLQHGLNGLMQSTAGLAVGAALFGLLCLMGGMGMGDVKLCGAIGAWVGPSQMLVALVMTGIAGGIIAVALAVAGGFAVEMFQGTGDLIFGFRKRGLTPHPDLVLNNPLTRKMPYAPAIAIGTLISFFAR</sequence>
<dbReference type="Gene3D" id="1.20.120.1220">
    <property type="match status" value="1"/>
</dbReference>
<evidence type="ECO:0000259" key="3">
    <source>
        <dbReference type="Pfam" id="PF01478"/>
    </source>
</evidence>
<evidence type="ECO:0000313" key="5">
    <source>
        <dbReference type="Proteomes" id="UP000321820"/>
    </source>
</evidence>